<protein>
    <submittedName>
        <fullName evidence="2">N-acetylglucosamine kinase</fullName>
    </submittedName>
</protein>
<dbReference type="EMBL" id="SMAR01000043">
    <property type="protein sequence ID" value="TCT31090.1"/>
    <property type="molecule type" value="Genomic_DNA"/>
</dbReference>
<dbReference type="Pfam" id="PF00480">
    <property type="entry name" value="ROK"/>
    <property type="match status" value="1"/>
</dbReference>
<sequence>MRILSFDIGGTNIRAASADVGGQTGPVGRLGTPASDHKAFFNCLIDRIAQEPNPPEAIAISIAGVVNPRNGTMIAANIPAIHGTNFAEDLQQQVELPVYVSNDADCFAVAEANLGAGRGHDIVFGIILGTGVGGGLAVHGGLINRNGGYAGEWGHGPVSPRIAGDPPVALPSIPCGCGLSGCLDTVVGGRGLERLHEHLHQEVRQAPDIINGWRSKERSACRTMEIYLDVISGPLAMAVNLTGATVVPAGGGLASAHDLLVEIDRAVRPLTLANPDHPLVVPAASGPEPGLSGAALIAAQAMAQASC</sequence>
<name>A0A4R3NG09_9HYPH</name>
<evidence type="ECO:0000313" key="2">
    <source>
        <dbReference type="EMBL" id="TCT31090.1"/>
    </source>
</evidence>
<dbReference type="PANTHER" id="PTHR18964">
    <property type="entry name" value="ROK (REPRESSOR, ORF, KINASE) FAMILY"/>
    <property type="match status" value="1"/>
</dbReference>
<accession>A0A4R3NG09</accession>
<keyword evidence="3" id="KW-1185">Reference proteome</keyword>
<dbReference type="Gene3D" id="3.30.420.40">
    <property type="match status" value="2"/>
</dbReference>
<keyword evidence="2" id="KW-0418">Kinase</keyword>
<dbReference type="SUPFAM" id="SSF53067">
    <property type="entry name" value="Actin-like ATPase domain"/>
    <property type="match status" value="1"/>
</dbReference>
<proteinExistence type="inferred from homology"/>
<evidence type="ECO:0000313" key="3">
    <source>
        <dbReference type="Proteomes" id="UP000295097"/>
    </source>
</evidence>
<evidence type="ECO:0000256" key="1">
    <source>
        <dbReference type="ARBA" id="ARBA00006479"/>
    </source>
</evidence>
<organism evidence="2 3">
    <name type="scientific">Martelella mediterranea</name>
    <dbReference type="NCBI Taxonomy" id="293089"/>
    <lineage>
        <taxon>Bacteria</taxon>
        <taxon>Pseudomonadati</taxon>
        <taxon>Pseudomonadota</taxon>
        <taxon>Alphaproteobacteria</taxon>
        <taxon>Hyphomicrobiales</taxon>
        <taxon>Aurantimonadaceae</taxon>
        <taxon>Martelella</taxon>
    </lineage>
</organism>
<comment type="similarity">
    <text evidence="1">Belongs to the ROK (NagC/XylR) family.</text>
</comment>
<dbReference type="InterPro" id="IPR000600">
    <property type="entry name" value="ROK"/>
</dbReference>
<dbReference type="Proteomes" id="UP000295097">
    <property type="component" value="Unassembled WGS sequence"/>
</dbReference>
<dbReference type="PANTHER" id="PTHR18964:SF149">
    <property type="entry name" value="BIFUNCTIONAL UDP-N-ACETYLGLUCOSAMINE 2-EPIMERASE_N-ACETYLMANNOSAMINE KINASE"/>
    <property type="match status" value="1"/>
</dbReference>
<reference evidence="2 3" key="1">
    <citation type="submission" date="2019-03" db="EMBL/GenBank/DDBJ databases">
        <title>Freshwater and sediment microbial communities from various areas in North America, analyzing microbe dynamics in response to fracking.</title>
        <authorList>
            <person name="Lamendella R."/>
        </authorList>
    </citation>
    <scope>NUCLEOTIDE SEQUENCE [LARGE SCALE GENOMIC DNA]</scope>
    <source>
        <strain evidence="2 3">175.2</strain>
    </source>
</reference>
<dbReference type="GO" id="GO:0016301">
    <property type="term" value="F:kinase activity"/>
    <property type="evidence" value="ECO:0007669"/>
    <property type="project" value="UniProtKB-KW"/>
</dbReference>
<dbReference type="InterPro" id="IPR043129">
    <property type="entry name" value="ATPase_NBD"/>
</dbReference>
<keyword evidence="2" id="KW-0808">Transferase</keyword>
<gene>
    <name evidence="2" type="ORF">EDC90_10435</name>
</gene>
<dbReference type="AlphaFoldDB" id="A0A4R3NG09"/>
<dbReference type="CDD" id="cd24057">
    <property type="entry name" value="ASKHA_NBD_ROK_NAGK"/>
    <property type="match status" value="1"/>
</dbReference>
<comment type="caution">
    <text evidence="2">The sequence shown here is derived from an EMBL/GenBank/DDBJ whole genome shotgun (WGS) entry which is preliminary data.</text>
</comment>